<dbReference type="Gene3D" id="1.25.40.20">
    <property type="entry name" value="Ankyrin repeat-containing domain"/>
    <property type="match status" value="2"/>
</dbReference>
<keyword evidence="1" id="KW-0677">Repeat</keyword>
<dbReference type="EMBL" id="JAZGUE010000005">
    <property type="protein sequence ID" value="KAL2266572.1"/>
    <property type="molecule type" value="Genomic_DNA"/>
</dbReference>
<dbReference type="InterPro" id="IPR036770">
    <property type="entry name" value="Ankyrin_rpt-contain_sf"/>
</dbReference>
<dbReference type="PANTHER" id="PTHR24201">
    <property type="entry name" value="ANK_REP_REGION DOMAIN-CONTAINING PROTEIN"/>
    <property type="match status" value="1"/>
</dbReference>
<dbReference type="InterPro" id="IPR002110">
    <property type="entry name" value="Ankyrin_rpt"/>
</dbReference>
<dbReference type="Pfam" id="PF12796">
    <property type="entry name" value="Ank_2"/>
    <property type="match status" value="2"/>
</dbReference>
<feature type="repeat" description="ANK" evidence="3">
    <location>
        <begin position="75"/>
        <end position="108"/>
    </location>
</feature>
<dbReference type="PROSITE" id="PS50088">
    <property type="entry name" value="ANK_REPEAT"/>
    <property type="match status" value="5"/>
</dbReference>
<feature type="repeat" description="ANK" evidence="3">
    <location>
        <begin position="145"/>
        <end position="177"/>
    </location>
</feature>
<feature type="repeat" description="ANK" evidence="3">
    <location>
        <begin position="109"/>
        <end position="131"/>
    </location>
</feature>
<protein>
    <submittedName>
        <fullName evidence="4">Uncharacterized protein</fullName>
    </submittedName>
</protein>
<evidence type="ECO:0000256" key="1">
    <source>
        <dbReference type="ARBA" id="ARBA00022737"/>
    </source>
</evidence>
<dbReference type="SUPFAM" id="SSF48403">
    <property type="entry name" value="Ankyrin repeat"/>
    <property type="match status" value="1"/>
</dbReference>
<gene>
    <name evidence="4" type="ORF">VTJ83DRAFT_5924</name>
</gene>
<dbReference type="PANTHER" id="PTHR24201:SF16">
    <property type="entry name" value="ANKYRIN-1-LIKE-RELATED"/>
    <property type="match status" value="1"/>
</dbReference>
<evidence type="ECO:0000256" key="2">
    <source>
        <dbReference type="ARBA" id="ARBA00023043"/>
    </source>
</evidence>
<dbReference type="PRINTS" id="PR01415">
    <property type="entry name" value="ANKYRIN"/>
</dbReference>
<evidence type="ECO:0000256" key="3">
    <source>
        <dbReference type="PROSITE-ProRule" id="PRU00023"/>
    </source>
</evidence>
<dbReference type="Pfam" id="PF13857">
    <property type="entry name" value="Ank_5"/>
    <property type="match status" value="1"/>
</dbReference>
<evidence type="ECO:0000313" key="5">
    <source>
        <dbReference type="Proteomes" id="UP001600064"/>
    </source>
</evidence>
<reference evidence="4 5" key="1">
    <citation type="journal article" date="2024" name="Commun. Biol.">
        <title>Comparative genomic analysis of thermophilic fungi reveals convergent evolutionary adaptations and gene losses.</title>
        <authorList>
            <person name="Steindorff A.S."/>
            <person name="Aguilar-Pontes M.V."/>
            <person name="Robinson A.J."/>
            <person name="Andreopoulos B."/>
            <person name="LaButti K."/>
            <person name="Kuo A."/>
            <person name="Mondo S."/>
            <person name="Riley R."/>
            <person name="Otillar R."/>
            <person name="Haridas S."/>
            <person name="Lipzen A."/>
            <person name="Grimwood J."/>
            <person name="Schmutz J."/>
            <person name="Clum A."/>
            <person name="Reid I.D."/>
            <person name="Moisan M.C."/>
            <person name="Butler G."/>
            <person name="Nguyen T.T.M."/>
            <person name="Dewar K."/>
            <person name="Conant G."/>
            <person name="Drula E."/>
            <person name="Henrissat B."/>
            <person name="Hansel C."/>
            <person name="Singer S."/>
            <person name="Hutchinson M.I."/>
            <person name="de Vries R.P."/>
            <person name="Natvig D.O."/>
            <person name="Powell A.J."/>
            <person name="Tsang A."/>
            <person name="Grigoriev I.V."/>
        </authorList>
    </citation>
    <scope>NUCLEOTIDE SEQUENCE [LARGE SCALE GENOMIC DNA]</scope>
    <source>
        <strain evidence="4 5">ATCC 22073</strain>
    </source>
</reference>
<dbReference type="GeneID" id="98127222"/>
<dbReference type="RefSeq" id="XP_070865299.1">
    <property type="nucleotide sequence ID" value="XM_071012578.1"/>
</dbReference>
<dbReference type="SMART" id="SM00248">
    <property type="entry name" value="ANK"/>
    <property type="match status" value="6"/>
</dbReference>
<keyword evidence="2 3" id="KW-0040">ANK repeat</keyword>
<sequence>MDNKSKPDKYAIHEAAREGKLAVVESLLQANPRLAQLKDDDGRLPIHWAVSYNHPEIVSLLISQKGFDPDAEDDSGWTPFMIAASIKDGDKVADILLARGADVNQTNNNGQTALHFLASKNNLDLARRLLESHTPAASTRVRDKRGQYPLHRAAAIGSVPMINLLIKHRSPINATDSAGQTPLHHAVAEGHGDAAIALLKAGAETDKKDVDGFLPLEVAPGPDVKKYILRKAEEEGIELQLPAPSNQRG</sequence>
<feature type="repeat" description="ANK" evidence="3">
    <location>
        <begin position="178"/>
        <end position="210"/>
    </location>
</feature>
<organism evidence="4 5">
    <name type="scientific">Remersonia thermophila</name>
    <dbReference type="NCBI Taxonomy" id="72144"/>
    <lineage>
        <taxon>Eukaryota</taxon>
        <taxon>Fungi</taxon>
        <taxon>Dikarya</taxon>
        <taxon>Ascomycota</taxon>
        <taxon>Pezizomycotina</taxon>
        <taxon>Sordariomycetes</taxon>
        <taxon>Sordariomycetidae</taxon>
        <taxon>Sordariales</taxon>
        <taxon>Sordariales incertae sedis</taxon>
        <taxon>Remersonia</taxon>
    </lineage>
</organism>
<dbReference type="PROSITE" id="PS50297">
    <property type="entry name" value="ANK_REP_REGION"/>
    <property type="match status" value="5"/>
</dbReference>
<dbReference type="Proteomes" id="UP001600064">
    <property type="component" value="Unassembled WGS sequence"/>
</dbReference>
<accession>A0ABR4D887</accession>
<dbReference type="InterPro" id="IPR050776">
    <property type="entry name" value="Ank_Repeat/CDKN_Inhibitor"/>
</dbReference>
<proteinExistence type="predicted"/>
<keyword evidence="5" id="KW-1185">Reference proteome</keyword>
<evidence type="ECO:0000313" key="4">
    <source>
        <dbReference type="EMBL" id="KAL2266572.1"/>
    </source>
</evidence>
<feature type="repeat" description="ANK" evidence="3">
    <location>
        <begin position="41"/>
        <end position="74"/>
    </location>
</feature>
<comment type="caution">
    <text evidence="4">The sequence shown here is derived from an EMBL/GenBank/DDBJ whole genome shotgun (WGS) entry which is preliminary data.</text>
</comment>
<name>A0ABR4D887_9PEZI</name>